<dbReference type="Proteomes" id="UP000316167">
    <property type="component" value="Unassembled WGS sequence"/>
</dbReference>
<organism evidence="2 3">
    <name type="scientific">Lacibacter cauensis</name>
    <dbReference type="NCBI Taxonomy" id="510947"/>
    <lineage>
        <taxon>Bacteria</taxon>
        <taxon>Pseudomonadati</taxon>
        <taxon>Bacteroidota</taxon>
        <taxon>Chitinophagia</taxon>
        <taxon>Chitinophagales</taxon>
        <taxon>Chitinophagaceae</taxon>
        <taxon>Lacibacter</taxon>
    </lineage>
</organism>
<evidence type="ECO:0000256" key="1">
    <source>
        <dbReference type="SAM" id="SignalP"/>
    </source>
</evidence>
<keyword evidence="3" id="KW-1185">Reference proteome</keyword>
<protein>
    <submittedName>
        <fullName evidence="2">Uncharacterized protein</fullName>
    </submittedName>
</protein>
<keyword evidence="1" id="KW-0732">Signal</keyword>
<dbReference type="EMBL" id="VLLE01000005">
    <property type="protein sequence ID" value="TWI80190.1"/>
    <property type="molecule type" value="Genomic_DNA"/>
</dbReference>
<reference evidence="2 3" key="1">
    <citation type="journal article" date="2015" name="Stand. Genomic Sci.">
        <title>Genomic Encyclopedia of Bacterial and Archaeal Type Strains, Phase III: the genomes of soil and plant-associated and newly described type strains.</title>
        <authorList>
            <person name="Whitman W.B."/>
            <person name="Woyke T."/>
            <person name="Klenk H.P."/>
            <person name="Zhou Y."/>
            <person name="Lilburn T.G."/>
            <person name="Beck B.J."/>
            <person name="De Vos P."/>
            <person name="Vandamme P."/>
            <person name="Eisen J.A."/>
            <person name="Garrity G."/>
            <person name="Hugenholtz P."/>
            <person name="Kyrpides N.C."/>
        </authorList>
    </citation>
    <scope>NUCLEOTIDE SEQUENCE [LARGE SCALE GENOMIC DNA]</scope>
    <source>
        <strain evidence="2 3">CGMCC 1.7271</strain>
    </source>
</reference>
<name>A0A562SHE1_9BACT</name>
<feature type="chain" id="PRO_5021797506" evidence="1">
    <location>
        <begin position="19"/>
        <end position="276"/>
    </location>
</feature>
<dbReference type="RefSeq" id="WP_144887031.1">
    <property type="nucleotide sequence ID" value="NZ_VLLE01000005.1"/>
</dbReference>
<proteinExistence type="predicted"/>
<sequence length="276" mass="31467">MRFLFAVSLLLVFASASAQTFIAKQNLSMANYQELFNELTPKGYKPVSINFIAVDGVQQFNPVWHLQPGTVWETRSNLTAAQYQDYFNKLTPMGYMPTDVSVYNVSGKLVFSAIWEKRPTAVWEARHNLTASQYQTYFNKLTPQGYMPMHVSAYTGENGETLFAAVWEKRPAVAWEARHNLTATEFQSYFDKLTPQGYVPKELFAYYDAGVLKYGCIWQKIPGIMWEARYGLTYVALQSKSKELEAKGYEPYLVSAYVANGQVYYIGAWQKITAGK</sequence>
<dbReference type="OrthoDB" id="9793489at2"/>
<evidence type="ECO:0000313" key="3">
    <source>
        <dbReference type="Proteomes" id="UP000316167"/>
    </source>
</evidence>
<evidence type="ECO:0000313" key="2">
    <source>
        <dbReference type="EMBL" id="TWI80190.1"/>
    </source>
</evidence>
<feature type="signal peptide" evidence="1">
    <location>
        <begin position="1"/>
        <end position="18"/>
    </location>
</feature>
<dbReference type="Pfam" id="PF17660">
    <property type="entry name" value="BTRD1"/>
    <property type="match status" value="5"/>
</dbReference>
<comment type="caution">
    <text evidence="2">The sequence shown here is derived from an EMBL/GenBank/DDBJ whole genome shotgun (WGS) entry which is preliminary data.</text>
</comment>
<accession>A0A562SHE1</accession>
<dbReference type="AlphaFoldDB" id="A0A562SHE1"/>
<gene>
    <name evidence="2" type="ORF">IQ13_2861</name>
</gene>
<dbReference type="InterPro" id="IPR049511">
    <property type="entry name" value="PGH-like_rpt"/>
</dbReference>